<dbReference type="Proteomes" id="UP000267268">
    <property type="component" value="Chromosome 1"/>
</dbReference>
<sequence length="367" mass="42985">MKINQLEQIELEFEILIQKDRRNWLRVAKLLDQIESTQLYKLRSRSFTEYVKGLADKNRINISTLWRARSGAKLYLEILGMQQLSELDESVVKTTPEQLETFSKVRTIAPTKIVEEVKTKMLEGENMRHELKELWHIYRPLKGGKTERGRKKEGSYVIEDKKDKTQFVVPYNLKNSIENEHVEDNSIDRYWEDLKKMEKYQLSSENLARANILNALRSDQWLARTLNVDFCSKHEHLIAFNLAAFTSIDILSLCKAKKEDTLRPVVIGAHILTEINDLNKERQKIIKEFGFCDYFYLAIPLNNEYIIKVEEFIKKYPSIGIICVGDTVGEDTKHICKIYKLAEPNVISSQNEYIIMQKCMERLLGWA</sequence>
<protein>
    <submittedName>
        <fullName evidence="1">Uncharacterized protein</fullName>
    </submittedName>
</protein>
<dbReference type="RefSeq" id="WP_126613230.1">
    <property type="nucleotide sequence ID" value="NZ_CP034562.1"/>
</dbReference>
<evidence type="ECO:0000313" key="1">
    <source>
        <dbReference type="EMBL" id="AZQ62074.1"/>
    </source>
</evidence>
<organism evidence="1 2">
    <name type="scientific">Flammeovirga pectinis</name>
    <dbReference type="NCBI Taxonomy" id="2494373"/>
    <lineage>
        <taxon>Bacteria</taxon>
        <taxon>Pseudomonadati</taxon>
        <taxon>Bacteroidota</taxon>
        <taxon>Cytophagia</taxon>
        <taxon>Cytophagales</taxon>
        <taxon>Flammeovirgaceae</taxon>
        <taxon>Flammeovirga</taxon>
    </lineage>
</organism>
<name>A0A3S9P1L8_9BACT</name>
<reference evidence="1 2" key="1">
    <citation type="submission" date="2018-12" db="EMBL/GenBank/DDBJ databases">
        <title>Flammeovirga pectinis sp. nov., isolated from the gut of the Korean scallop, Patinopecten yessoensis.</title>
        <authorList>
            <person name="Bae J.-W."/>
            <person name="Jeong Y.-S."/>
            <person name="Kang W."/>
        </authorList>
    </citation>
    <scope>NUCLEOTIDE SEQUENCE [LARGE SCALE GENOMIC DNA]</scope>
    <source>
        <strain evidence="1 2">L12M1</strain>
    </source>
</reference>
<keyword evidence="2" id="KW-1185">Reference proteome</keyword>
<proteinExistence type="predicted"/>
<evidence type="ECO:0000313" key="2">
    <source>
        <dbReference type="Proteomes" id="UP000267268"/>
    </source>
</evidence>
<gene>
    <name evidence="1" type="ORF">EI427_07415</name>
</gene>
<dbReference type="EMBL" id="CP034562">
    <property type="protein sequence ID" value="AZQ62074.1"/>
    <property type="molecule type" value="Genomic_DNA"/>
</dbReference>
<accession>A0A3S9P1L8</accession>
<dbReference type="KEGG" id="fll:EI427_07415"/>
<dbReference type="OrthoDB" id="975276at2"/>
<dbReference type="AlphaFoldDB" id="A0A3S9P1L8"/>